<evidence type="ECO:0000256" key="1">
    <source>
        <dbReference type="ARBA" id="ARBA00010164"/>
    </source>
</evidence>
<proteinExistence type="inferred from homology"/>
<evidence type="ECO:0000259" key="4">
    <source>
        <dbReference type="Pfam" id="PF07804"/>
    </source>
</evidence>
<dbReference type="PANTHER" id="PTHR37419">
    <property type="entry name" value="SERINE/THREONINE-PROTEIN KINASE TOXIN HIPA"/>
    <property type="match status" value="1"/>
</dbReference>
<evidence type="ECO:0000313" key="6">
    <source>
        <dbReference type="Proteomes" id="UP000765802"/>
    </source>
</evidence>
<protein>
    <submittedName>
        <fullName evidence="5">Toxin HipA</fullName>
    </submittedName>
</protein>
<keyword evidence="3" id="KW-0418">Kinase</keyword>
<dbReference type="Proteomes" id="UP000765802">
    <property type="component" value="Unassembled WGS sequence"/>
</dbReference>
<evidence type="ECO:0000256" key="3">
    <source>
        <dbReference type="ARBA" id="ARBA00022777"/>
    </source>
</evidence>
<keyword evidence="6" id="KW-1185">Reference proteome</keyword>
<dbReference type="PANTHER" id="PTHR37419:SF1">
    <property type="entry name" value="SERINE_THREONINE-PROTEIN KINASE TOXIN HIPA"/>
    <property type="match status" value="1"/>
</dbReference>
<reference evidence="5 6" key="1">
    <citation type="submission" date="2016-07" db="EMBL/GenBank/DDBJ databases">
        <title>Genome analysis of Flavihumibacter stibioxidans YS-17.</title>
        <authorList>
            <person name="Shi K."/>
            <person name="Han Y."/>
            <person name="Wang G."/>
        </authorList>
    </citation>
    <scope>NUCLEOTIDE SEQUENCE [LARGE SCALE GENOMIC DNA]</scope>
    <source>
        <strain evidence="5 6">YS-17</strain>
    </source>
</reference>
<keyword evidence="2" id="KW-0808">Transferase</keyword>
<name>A0ABR7M9J4_9BACT</name>
<evidence type="ECO:0000313" key="5">
    <source>
        <dbReference type="EMBL" id="MBC6491712.1"/>
    </source>
</evidence>
<comment type="similarity">
    <text evidence="1">Belongs to the HipA Ser/Thr kinase family.</text>
</comment>
<sequence length="319" mass="36159">MMRCLYCYKTLEPGQIDFHPACSRKMFGKPQPPVLPYTEEQMLELGEKVIKSQIAVTGVQPKLSLDIEKPSKADTETKTPGRFTIVGLWGGYILKPATKQYPHLPEVEDLTMHLAELSGIATVPHSLIRLQNGSLAYITKRIDRAKKTKLHMEDMCQLTERLTEDKYKGSYEQIANAILKYSENPGLDLLNFFEQVIFSFLTGNADMHLKIFSLIKGPQTGYVLAPAYDMVASTLIVKGDTEELALNLNGKKRKLGRKDFDAVLSSFKILDEKAIENMYQKFSNSIEKWIQFIAISFLPEELKDQYSILIKENAAKLNL</sequence>
<comment type="caution">
    <text evidence="5">The sequence shown here is derived from an EMBL/GenBank/DDBJ whole genome shotgun (WGS) entry which is preliminary data.</text>
</comment>
<dbReference type="Gene3D" id="1.10.1070.20">
    <property type="match status" value="1"/>
</dbReference>
<gene>
    <name evidence="5" type="ORF">BC349_11680</name>
</gene>
<evidence type="ECO:0000256" key="2">
    <source>
        <dbReference type="ARBA" id="ARBA00022679"/>
    </source>
</evidence>
<dbReference type="InterPro" id="IPR052028">
    <property type="entry name" value="HipA_Ser/Thr_kinase"/>
</dbReference>
<dbReference type="Pfam" id="PF07804">
    <property type="entry name" value="HipA_C"/>
    <property type="match status" value="1"/>
</dbReference>
<organism evidence="5 6">
    <name type="scientific">Flavihumibacter stibioxidans</name>
    <dbReference type="NCBI Taxonomy" id="1834163"/>
    <lineage>
        <taxon>Bacteria</taxon>
        <taxon>Pseudomonadati</taxon>
        <taxon>Bacteroidota</taxon>
        <taxon>Chitinophagia</taxon>
        <taxon>Chitinophagales</taxon>
        <taxon>Chitinophagaceae</taxon>
        <taxon>Flavihumibacter</taxon>
    </lineage>
</organism>
<accession>A0ABR7M9J4</accession>
<dbReference type="EMBL" id="MBUA01000023">
    <property type="protein sequence ID" value="MBC6491712.1"/>
    <property type="molecule type" value="Genomic_DNA"/>
</dbReference>
<feature type="domain" description="HipA-like C-terminal" evidence="4">
    <location>
        <begin position="55"/>
        <end position="289"/>
    </location>
</feature>
<dbReference type="InterPro" id="IPR012893">
    <property type="entry name" value="HipA-like_C"/>
</dbReference>